<organism evidence="1 2">
    <name type="scientific">Hevea brasiliensis</name>
    <name type="common">Para rubber tree</name>
    <name type="synonym">Siphonia brasiliensis</name>
    <dbReference type="NCBI Taxonomy" id="3981"/>
    <lineage>
        <taxon>Eukaryota</taxon>
        <taxon>Viridiplantae</taxon>
        <taxon>Streptophyta</taxon>
        <taxon>Embryophyta</taxon>
        <taxon>Tracheophyta</taxon>
        <taxon>Spermatophyta</taxon>
        <taxon>Magnoliopsida</taxon>
        <taxon>eudicotyledons</taxon>
        <taxon>Gunneridae</taxon>
        <taxon>Pentapetalae</taxon>
        <taxon>rosids</taxon>
        <taxon>fabids</taxon>
        <taxon>Malpighiales</taxon>
        <taxon>Euphorbiaceae</taxon>
        <taxon>Crotonoideae</taxon>
        <taxon>Micrandreae</taxon>
        <taxon>Hevea</taxon>
    </lineage>
</organism>
<evidence type="ECO:0000313" key="2">
    <source>
        <dbReference type="Proteomes" id="UP000467840"/>
    </source>
</evidence>
<sequence length="112" mass="13089">MSWWYHGDTFLGSYKFAIQPVRGMKFWRGDEYEEIVPPEYKRQPSKPKKKRRKNEILAKLLGGKCYKNPRSSGIVRMGVLINERIGQMTHKRSLVNEKVVYVGNSNCQPQSL</sequence>
<dbReference type="EMBL" id="JAAGAX010000017">
    <property type="protein sequence ID" value="KAF2286828.1"/>
    <property type="molecule type" value="Genomic_DNA"/>
</dbReference>
<protein>
    <submittedName>
        <fullName evidence="1">Uncharacterized protein</fullName>
    </submittedName>
</protein>
<dbReference type="Proteomes" id="UP000467840">
    <property type="component" value="Chromosome 3"/>
</dbReference>
<keyword evidence="2" id="KW-1185">Reference proteome</keyword>
<comment type="caution">
    <text evidence="1">The sequence shown here is derived from an EMBL/GenBank/DDBJ whole genome shotgun (WGS) entry which is preliminary data.</text>
</comment>
<reference evidence="1 2" key="1">
    <citation type="journal article" date="2020" name="Mol. Plant">
        <title>The Chromosome-Based Rubber Tree Genome Provides New Insights into Spurge Genome Evolution and Rubber Biosynthesis.</title>
        <authorList>
            <person name="Liu J."/>
            <person name="Shi C."/>
            <person name="Shi C.C."/>
            <person name="Li W."/>
            <person name="Zhang Q.J."/>
            <person name="Zhang Y."/>
            <person name="Li K."/>
            <person name="Lu H.F."/>
            <person name="Shi C."/>
            <person name="Zhu S.T."/>
            <person name="Xiao Z.Y."/>
            <person name="Nan H."/>
            <person name="Yue Y."/>
            <person name="Zhu X.G."/>
            <person name="Wu Y."/>
            <person name="Hong X.N."/>
            <person name="Fan G.Y."/>
            <person name="Tong Y."/>
            <person name="Zhang D."/>
            <person name="Mao C.L."/>
            <person name="Liu Y.L."/>
            <person name="Hao S.J."/>
            <person name="Liu W.Q."/>
            <person name="Lv M.Q."/>
            <person name="Zhang H.B."/>
            <person name="Liu Y."/>
            <person name="Hu-Tang G.R."/>
            <person name="Wang J.P."/>
            <person name="Wang J.H."/>
            <person name="Sun Y.H."/>
            <person name="Ni S.B."/>
            <person name="Chen W.B."/>
            <person name="Zhang X.C."/>
            <person name="Jiao Y.N."/>
            <person name="Eichler E.E."/>
            <person name="Li G.H."/>
            <person name="Liu X."/>
            <person name="Gao L.Z."/>
        </authorList>
    </citation>
    <scope>NUCLEOTIDE SEQUENCE [LARGE SCALE GENOMIC DNA]</scope>
    <source>
        <strain evidence="2">cv. GT1</strain>
        <tissue evidence="1">Leaf</tissue>
    </source>
</reference>
<gene>
    <name evidence="1" type="ORF">GH714_030817</name>
</gene>
<dbReference type="AlphaFoldDB" id="A0A6A6KFY5"/>
<evidence type="ECO:0000313" key="1">
    <source>
        <dbReference type="EMBL" id="KAF2286828.1"/>
    </source>
</evidence>
<name>A0A6A6KFY5_HEVBR</name>
<proteinExistence type="predicted"/>
<accession>A0A6A6KFY5</accession>